<organism evidence="1 2">
    <name type="scientific">Scytonema hofmannii FACHB-248</name>
    <dbReference type="NCBI Taxonomy" id="1842502"/>
    <lineage>
        <taxon>Bacteria</taxon>
        <taxon>Bacillati</taxon>
        <taxon>Cyanobacteriota</taxon>
        <taxon>Cyanophyceae</taxon>
        <taxon>Nostocales</taxon>
        <taxon>Scytonemataceae</taxon>
        <taxon>Scytonema</taxon>
    </lineage>
</organism>
<comment type="caution">
    <text evidence="1">The sequence shown here is derived from an EMBL/GenBank/DDBJ whole genome shotgun (WGS) entry which is preliminary data.</text>
</comment>
<proteinExistence type="predicted"/>
<evidence type="ECO:0000313" key="2">
    <source>
        <dbReference type="Proteomes" id="UP000660380"/>
    </source>
</evidence>
<dbReference type="SUPFAM" id="SSF46689">
    <property type="entry name" value="Homeodomain-like"/>
    <property type="match status" value="1"/>
</dbReference>
<dbReference type="Proteomes" id="UP000660380">
    <property type="component" value="Unassembled WGS sequence"/>
</dbReference>
<accession>A0ABR8GWK4</accession>
<dbReference type="InterPro" id="IPR009057">
    <property type="entry name" value="Homeodomain-like_sf"/>
</dbReference>
<reference evidence="1 2" key="1">
    <citation type="journal article" date="2020" name="ISME J.">
        <title>Comparative genomics reveals insights into cyanobacterial evolution and habitat adaptation.</title>
        <authorList>
            <person name="Chen M.Y."/>
            <person name="Teng W.K."/>
            <person name="Zhao L."/>
            <person name="Hu C.X."/>
            <person name="Zhou Y.K."/>
            <person name="Han B.P."/>
            <person name="Song L.R."/>
            <person name="Shu W.S."/>
        </authorList>
    </citation>
    <scope>NUCLEOTIDE SEQUENCE [LARGE SCALE GENOMIC DNA]</scope>
    <source>
        <strain evidence="1 2">FACHB-248</strain>
    </source>
</reference>
<gene>
    <name evidence="1" type="ORF">H6G81_23870</name>
</gene>
<sequence>MFIWAFQVIPGGIAVDKQGLYLTTFQHKLLLKSLETDLRPEYRRRIEIILLADSGQSQTQICEALGCSQETARHWMTIAQTGQAHHWSDRPMGRPKAVNEQYLARLQELASHSPREYGYSFERWTGQWLSKHLTKEMGMKVSACHINRLLKEMGLSTRQTRKTAENETDNTKNSRITIGNLLPNPEPDFRWSLNFAKTSN</sequence>
<protein>
    <submittedName>
        <fullName evidence="1">Helix-turn-helix domain-containing protein</fullName>
    </submittedName>
</protein>
<keyword evidence="2" id="KW-1185">Reference proteome</keyword>
<dbReference type="EMBL" id="JACJTA010000064">
    <property type="protein sequence ID" value="MBD2607479.1"/>
    <property type="molecule type" value="Genomic_DNA"/>
</dbReference>
<dbReference type="RefSeq" id="WP_051502704.1">
    <property type="nucleotide sequence ID" value="NZ_JACJTA010000064.1"/>
</dbReference>
<dbReference type="Pfam" id="PF13565">
    <property type="entry name" value="HTH_32"/>
    <property type="match status" value="1"/>
</dbReference>
<evidence type="ECO:0000313" key="1">
    <source>
        <dbReference type="EMBL" id="MBD2607479.1"/>
    </source>
</evidence>
<name>A0ABR8GWK4_9CYAN</name>